<keyword evidence="2" id="KW-1185">Reference proteome</keyword>
<dbReference type="Proteomes" id="UP001461960">
    <property type="component" value="Unassembled WGS sequence"/>
</dbReference>
<reference evidence="1 2" key="1">
    <citation type="submission" date="2024-05" db="EMBL/GenBank/DDBJ databases">
        <authorList>
            <person name="Kim H.-Y."/>
            <person name="Kim E."/>
            <person name="Cai Y."/>
            <person name="Yang S.-M."/>
            <person name="Lee W."/>
        </authorList>
    </citation>
    <scope>NUCLEOTIDE SEQUENCE [LARGE SCALE GENOMIC DNA]</scope>
    <source>
        <strain evidence="1 2">FBL11</strain>
    </source>
</reference>
<proteinExistence type="predicted"/>
<dbReference type="EMBL" id="JBDGHN010000001">
    <property type="protein sequence ID" value="MEN2750012.1"/>
    <property type="molecule type" value="Genomic_DNA"/>
</dbReference>
<accession>A0ABU9X3N5</accession>
<evidence type="ECO:0000313" key="1">
    <source>
        <dbReference type="EMBL" id="MEN2750012.1"/>
    </source>
</evidence>
<evidence type="ECO:0000313" key="2">
    <source>
        <dbReference type="Proteomes" id="UP001461960"/>
    </source>
</evidence>
<organism evidence="1 2">
    <name type="scientific">Psychrobacter saeujeotis</name>
    <dbReference type="NCBI Taxonomy" id="3143436"/>
    <lineage>
        <taxon>Bacteria</taxon>
        <taxon>Pseudomonadati</taxon>
        <taxon>Pseudomonadota</taxon>
        <taxon>Gammaproteobacteria</taxon>
        <taxon>Moraxellales</taxon>
        <taxon>Moraxellaceae</taxon>
        <taxon>Psychrobacter</taxon>
    </lineage>
</organism>
<sequence>MSNIYKINFDDTEHTHSIKSSSPHSDNYYLSNYEHDAKFAVDVTFDEHSGEFFIVYLKNGASEYSPNISLDHNEIRDFKATVGVSPKIALERMIALHDKKVKTVRLVIWNKDDERTLLDFDRRLAATYLTICKDFSDSELSYENVREAIQSIVDTEHYRFSSKSELNLTPQDQEGLTYLLTDEILAKFRELKYK</sequence>
<dbReference type="RefSeq" id="WP_345832120.1">
    <property type="nucleotide sequence ID" value="NZ_JBDGHN010000001.1"/>
</dbReference>
<protein>
    <submittedName>
        <fullName evidence="1">Uncharacterized protein</fullName>
    </submittedName>
</protein>
<name>A0ABU9X3N5_9GAMM</name>
<gene>
    <name evidence="1" type="ORF">AAIR29_00045</name>
</gene>
<comment type="caution">
    <text evidence="1">The sequence shown here is derived from an EMBL/GenBank/DDBJ whole genome shotgun (WGS) entry which is preliminary data.</text>
</comment>